<evidence type="ECO:0000256" key="3">
    <source>
        <dbReference type="ARBA" id="ARBA00023002"/>
    </source>
</evidence>
<dbReference type="SUPFAM" id="SSF51735">
    <property type="entry name" value="NAD(P)-binding Rossmann-fold domains"/>
    <property type="match status" value="1"/>
</dbReference>
<comment type="caution">
    <text evidence="5">The sequence shown here is derived from an EMBL/GenBank/DDBJ whole genome shotgun (WGS) entry which is preliminary data.</text>
</comment>
<evidence type="ECO:0000256" key="1">
    <source>
        <dbReference type="ARBA" id="ARBA00006484"/>
    </source>
</evidence>
<gene>
    <name evidence="5" type="ORF">QQX98_003444</name>
</gene>
<evidence type="ECO:0000313" key="6">
    <source>
        <dbReference type="Proteomes" id="UP001498476"/>
    </source>
</evidence>
<dbReference type="Pfam" id="PF00106">
    <property type="entry name" value="adh_short"/>
    <property type="match status" value="1"/>
</dbReference>
<name>A0ABR1HDQ5_9HYPO</name>
<dbReference type="EMBL" id="JAZAVJ010000039">
    <property type="protein sequence ID" value="KAK7419292.1"/>
    <property type="molecule type" value="Genomic_DNA"/>
</dbReference>
<dbReference type="CDD" id="cd05374">
    <property type="entry name" value="17beta-HSD-like_SDR_c"/>
    <property type="match status" value="1"/>
</dbReference>
<dbReference type="PANTHER" id="PTHR43976:SF16">
    <property type="entry name" value="SHORT-CHAIN DEHYDROGENASE_REDUCTASE FAMILY PROTEIN"/>
    <property type="match status" value="1"/>
</dbReference>
<sequence length="308" mass="33624">MTYTWLVTGTTSGIGEALVRDILARGDKVIASGRKVEERLGPRIAKSENLEFLELDVTAAQSQINAQVKKAWEIFGSIDVLVNNAGRTGLKSAEEADDDFVNKIFQVNLFGQMRVTRAILPLFRAQGRGCIAFTSSSSAWAPLPFMSHYASSKAALSAYVEGLHKENFALGIRCVAIECGGIPTSLGQSREEGKDVFSSPAVDAYLPLFGEMMDLFGRTPMDVMPGDVVKVAKSIVDIVKREGVAKGRPWTIRVPLGSDGWVYAAQKCEEHTKVLNDWKDVSFDTDRDGSPATATNLMHKFTTVLDLE</sequence>
<dbReference type="InterPro" id="IPR002347">
    <property type="entry name" value="SDR_fam"/>
</dbReference>
<evidence type="ECO:0000313" key="5">
    <source>
        <dbReference type="EMBL" id="KAK7419292.1"/>
    </source>
</evidence>
<organism evidence="5 6">
    <name type="scientific">Neonectria punicea</name>
    <dbReference type="NCBI Taxonomy" id="979145"/>
    <lineage>
        <taxon>Eukaryota</taxon>
        <taxon>Fungi</taxon>
        <taxon>Dikarya</taxon>
        <taxon>Ascomycota</taxon>
        <taxon>Pezizomycotina</taxon>
        <taxon>Sordariomycetes</taxon>
        <taxon>Hypocreomycetidae</taxon>
        <taxon>Hypocreales</taxon>
        <taxon>Nectriaceae</taxon>
        <taxon>Neonectria</taxon>
    </lineage>
</organism>
<proteinExistence type="inferred from homology"/>
<keyword evidence="2" id="KW-0521">NADP</keyword>
<protein>
    <submittedName>
        <fullName evidence="5">Uncharacterized protein</fullName>
    </submittedName>
</protein>
<dbReference type="InterPro" id="IPR020904">
    <property type="entry name" value="Sc_DH/Rdtase_CS"/>
</dbReference>
<comment type="similarity">
    <text evidence="1 4">Belongs to the short-chain dehydrogenases/reductases (SDR) family.</text>
</comment>
<dbReference type="InterPro" id="IPR036291">
    <property type="entry name" value="NAD(P)-bd_dom_sf"/>
</dbReference>
<dbReference type="PANTHER" id="PTHR43976">
    <property type="entry name" value="SHORT CHAIN DEHYDROGENASE"/>
    <property type="match status" value="1"/>
</dbReference>
<evidence type="ECO:0000256" key="2">
    <source>
        <dbReference type="ARBA" id="ARBA00022857"/>
    </source>
</evidence>
<dbReference type="PROSITE" id="PS00061">
    <property type="entry name" value="ADH_SHORT"/>
    <property type="match status" value="1"/>
</dbReference>
<accession>A0ABR1HDQ5</accession>
<evidence type="ECO:0000256" key="4">
    <source>
        <dbReference type="RuleBase" id="RU000363"/>
    </source>
</evidence>
<keyword evidence="6" id="KW-1185">Reference proteome</keyword>
<dbReference type="PRINTS" id="PR00081">
    <property type="entry name" value="GDHRDH"/>
</dbReference>
<dbReference type="PRINTS" id="PR00080">
    <property type="entry name" value="SDRFAMILY"/>
</dbReference>
<keyword evidence="3" id="KW-0560">Oxidoreductase</keyword>
<dbReference type="Proteomes" id="UP001498476">
    <property type="component" value="Unassembled WGS sequence"/>
</dbReference>
<dbReference type="Gene3D" id="3.40.50.720">
    <property type="entry name" value="NAD(P)-binding Rossmann-like Domain"/>
    <property type="match status" value="1"/>
</dbReference>
<dbReference type="InterPro" id="IPR051911">
    <property type="entry name" value="SDR_oxidoreductase"/>
</dbReference>
<reference evidence="5 6" key="1">
    <citation type="journal article" date="2025" name="Microbiol. Resour. Announc.">
        <title>Draft genome sequences for Neonectria magnoliae and Neonectria punicea, canker pathogens of Liriodendron tulipifera and Acer saccharum in West Virginia.</title>
        <authorList>
            <person name="Petronek H.M."/>
            <person name="Kasson M.T."/>
            <person name="Metheny A.M."/>
            <person name="Stauder C.M."/>
            <person name="Lovett B."/>
            <person name="Lynch S.C."/>
            <person name="Garnas J.R."/>
            <person name="Kasson L.R."/>
            <person name="Stajich J.E."/>
        </authorList>
    </citation>
    <scope>NUCLEOTIDE SEQUENCE [LARGE SCALE GENOMIC DNA]</scope>
    <source>
        <strain evidence="5 6">NRRL 64653</strain>
    </source>
</reference>